<dbReference type="Gene3D" id="3.40.50.410">
    <property type="entry name" value="von Willebrand factor, type A domain"/>
    <property type="match status" value="1"/>
</dbReference>
<accession>A0A445C3I2</accession>
<evidence type="ECO:0000313" key="4">
    <source>
        <dbReference type="Proteomes" id="UP000289738"/>
    </source>
</evidence>
<dbReference type="OrthoDB" id="1149618at2759"/>
<dbReference type="PANTHER" id="PTHR31373">
    <property type="entry name" value="OS06G0652100 PROTEIN"/>
    <property type="match status" value="1"/>
</dbReference>
<reference evidence="3 4" key="1">
    <citation type="submission" date="2019-01" db="EMBL/GenBank/DDBJ databases">
        <title>Sequencing of cultivated peanut Arachis hypogaea provides insights into genome evolution and oil improvement.</title>
        <authorList>
            <person name="Chen X."/>
        </authorList>
    </citation>
    <scope>NUCLEOTIDE SEQUENCE [LARGE SCALE GENOMIC DNA]</scope>
    <source>
        <strain evidence="4">cv. Fuhuasheng</strain>
        <tissue evidence="3">Leaves</tissue>
    </source>
</reference>
<sequence>MATLQGPPELLKPQPTAVAAAAATTTTAASEPFIDLMVSRFYSPKPPMGLTENQSATFLSTGNPCLDFFFHVVPDTPSDSLRERLDVAWAHNPLTTLKLVCNLRGVRGTGKSDREGFYTAAMWLFSNHPKTLAANLPSFAEFGCFKDLPEVLYRILEGSDVRKNQKAQWLSVKGSRKRNRFKKMRETNAFYLGRGRGRGTGRKLRNARNKEESMKKKTFGDFLVGLKPFENSTNEMMKKEKETARSLREQKKVSMANKLLNRYNEDANFQLLHDSISDHFANCLKNDLELLNSDKSTAISLAAKWCPSLDSSFDRSTLLCESIARRMFPRTEYEGIEEAHYAYRIRDRLRKEVLVPLQKILELPEVYMSEKRWDSIPYNRVASVAMKLYKEKFMKHDKKRFMKYLVDVKSGKTTIAAGALLPHEIIQSLGYRRRCRYLYRYEDEDEEEDGDEVAELQWNRIVSDMLKKGKMKNCLAVCDVSGSMSGVPMDVCVALGLLVSELNEEPWKGKVITFSANPELHLIEGNSLYSKVNFIREMKWGMNTNFQRVFDRILEVAVEGKLKEDQMIKRVFVFSDMEFDQASATPWETDYQAITRKYSEKGYGSAVPQIVFWNLRDSRATPVAATQQGVALVSGFSKNLMTLFMDNDGELTPESSMEAAISGPKYQKLVVLD</sequence>
<protein>
    <submittedName>
        <fullName evidence="3">Uncharacterized protein</fullName>
    </submittedName>
</protein>
<keyword evidence="4" id="KW-1185">Reference proteome</keyword>
<evidence type="ECO:0000313" key="3">
    <source>
        <dbReference type="EMBL" id="RYR45495.1"/>
    </source>
</evidence>
<dbReference type="Proteomes" id="UP000289738">
    <property type="component" value="Chromosome A07"/>
</dbReference>
<dbReference type="InterPro" id="IPR056690">
    <property type="entry name" value="DUF7788"/>
</dbReference>
<dbReference type="STRING" id="3818.A0A445C3I2"/>
<dbReference type="InterPro" id="IPR036465">
    <property type="entry name" value="vWFA_dom_sf"/>
</dbReference>
<comment type="caution">
    <text evidence="3">The sequence shown here is derived from an EMBL/GenBank/DDBJ whole genome shotgun (WGS) entry which is preliminary data.</text>
</comment>
<name>A0A445C3I2_ARAHY</name>
<evidence type="ECO:0000259" key="2">
    <source>
        <dbReference type="Pfam" id="PF25043"/>
    </source>
</evidence>
<dbReference type="AlphaFoldDB" id="A0A445C3I2"/>
<dbReference type="EMBL" id="SDMP01000007">
    <property type="protein sequence ID" value="RYR45495.1"/>
    <property type="molecule type" value="Genomic_DNA"/>
</dbReference>
<dbReference type="InterPro" id="IPR011205">
    <property type="entry name" value="UCP015417_vWA"/>
</dbReference>
<dbReference type="SUPFAM" id="SSF53300">
    <property type="entry name" value="vWA-like"/>
    <property type="match status" value="1"/>
</dbReference>
<gene>
    <name evidence="3" type="ORF">Ahy_A07g031329</name>
</gene>
<organism evidence="3 4">
    <name type="scientific">Arachis hypogaea</name>
    <name type="common">Peanut</name>
    <dbReference type="NCBI Taxonomy" id="3818"/>
    <lineage>
        <taxon>Eukaryota</taxon>
        <taxon>Viridiplantae</taxon>
        <taxon>Streptophyta</taxon>
        <taxon>Embryophyta</taxon>
        <taxon>Tracheophyta</taxon>
        <taxon>Spermatophyta</taxon>
        <taxon>Magnoliopsida</taxon>
        <taxon>eudicotyledons</taxon>
        <taxon>Gunneridae</taxon>
        <taxon>Pentapetalae</taxon>
        <taxon>rosids</taxon>
        <taxon>fabids</taxon>
        <taxon>Fabales</taxon>
        <taxon>Fabaceae</taxon>
        <taxon>Papilionoideae</taxon>
        <taxon>50 kb inversion clade</taxon>
        <taxon>dalbergioids sensu lato</taxon>
        <taxon>Dalbergieae</taxon>
        <taxon>Pterocarpus clade</taxon>
        <taxon>Arachis</taxon>
    </lineage>
</organism>
<feature type="domain" description="DUF2828" evidence="1">
    <location>
        <begin position="51"/>
        <end position="471"/>
    </location>
</feature>
<dbReference type="Pfam" id="PF11443">
    <property type="entry name" value="DUF2828"/>
    <property type="match status" value="1"/>
</dbReference>
<evidence type="ECO:0000259" key="1">
    <source>
        <dbReference type="Pfam" id="PF11443"/>
    </source>
</evidence>
<dbReference type="Gramene" id="arahy.Tifrunner.gnm2.ann2.Ah07g038200.1">
    <property type="protein sequence ID" value="arahy.Tifrunner.gnm2.ann2.Ah07g038200.1-CDS-1"/>
    <property type="gene ID" value="arahy.Tifrunner.gnm2.ann2.Ah07g038200"/>
</dbReference>
<proteinExistence type="predicted"/>
<feature type="domain" description="DUF7788" evidence="2">
    <location>
        <begin position="473"/>
        <end position="655"/>
    </location>
</feature>
<dbReference type="PANTHER" id="PTHR31373:SF17">
    <property type="entry name" value="OS06G0652100 PROTEIN"/>
    <property type="match status" value="1"/>
</dbReference>
<dbReference type="InterPro" id="IPR058580">
    <property type="entry name" value="DUF2828"/>
</dbReference>
<dbReference type="Pfam" id="PF25043">
    <property type="entry name" value="DUF7788"/>
    <property type="match status" value="1"/>
</dbReference>
<dbReference type="PIRSF" id="PIRSF015417">
    <property type="entry name" value="T31B5_30_vWA"/>
    <property type="match status" value="1"/>
</dbReference>